<feature type="chain" id="PRO_5046442233" description="Lipoprotein" evidence="1">
    <location>
        <begin position="20"/>
        <end position="51"/>
    </location>
</feature>
<reference evidence="2 3" key="1">
    <citation type="journal article" date="2024" name="Chem. Sci.">
        <title>Discovery of megapolipeptins by genome mining of a Burkholderiales bacteria collection.</title>
        <authorList>
            <person name="Paulo B.S."/>
            <person name="Recchia M.J.J."/>
            <person name="Lee S."/>
            <person name="Fergusson C.H."/>
            <person name="Romanowski S.B."/>
            <person name="Hernandez A."/>
            <person name="Krull N."/>
            <person name="Liu D.Y."/>
            <person name="Cavanagh H."/>
            <person name="Bos A."/>
            <person name="Gray C.A."/>
            <person name="Murphy B.T."/>
            <person name="Linington R.G."/>
            <person name="Eustaquio A.S."/>
        </authorList>
    </citation>
    <scope>NUCLEOTIDE SEQUENCE [LARGE SCALE GENOMIC DNA]</scope>
    <source>
        <strain evidence="2 3">RL17-350-BIC-E</strain>
    </source>
</reference>
<dbReference type="PROSITE" id="PS51257">
    <property type="entry name" value="PROKAR_LIPOPROTEIN"/>
    <property type="match status" value="1"/>
</dbReference>
<evidence type="ECO:0000256" key="1">
    <source>
        <dbReference type="SAM" id="SignalP"/>
    </source>
</evidence>
<evidence type="ECO:0008006" key="4">
    <source>
        <dbReference type="Google" id="ProtNLM"/>
    </source>
</evidence>
<sequence length="51" mass="5159">MTLRTALNRSARFAVAAIAAGLLLSGCATTTSNSADSCVGPPSYCNVYFGS</sequence>
<feature type="signal peptide" evidence="1">
    <location>
        <begin position="1"/>
        <end position="19"/>
    </location>
</feature>
<comment type="caution">
    <text evidence="2">The sequence shown here is derived from an EMBL/GenBank/DDBJ whole genome shotgun (WGS) entry which is preliminary data.</text>
</comment>
<dbReference type="EMBL" id="JAQQCL010000032">
    <property type="protein sequence ID" value="MFM0720614.1"/>
    <property type="molecule type" value="Genomic_DNA"/>
</dbReference>
<protein>
    <recommendedName>
        <fullName evidence="4">Lipoprotein</fullName>
    </recommendedName>
</protein>
<name>A0ABW9ENV6_9BURK</name>
<accession>A0ABW9ENV6</accession>
<gene>
    <name evidence="2" type="ORF">PQQ73_30310</name>
</gene>
<evidence type="ECO:0000313" key="3">
    <source>
        <dbReference type="Proteomes" id="UP001629392"/>
    </source>
</evidence>
<keyword evidence="1" id="KW-0732">Signal</keyword>
<dbReference type="RefSeq" id="WP_408145233.1">
    <property type="nucleotide sequence ID" value="NZ_JAQQCL010000032.1"/>
</dbReference>
<dbReference type="Proteomes" id="UP001629392">
    <property type="component" value="Unassembled WGS sequence"/>
</dbReference>
<evidence type="ECO:0000313" key="2">
    <source>
        <dbReference type="EMBL" id="MFM0720614.1"/>
    </source>
</evidence>
<proteinExistence type="predicted"/>
<organism evidence="2 3">
    <name type="scientific">Paraburkholderia strydomiana</name>
    <dbReference type="NCBI Taxonomy" id="1245417"/>
    <lineage>
        <taxon>Bacteria</taxon>
        <taxon>Pseudomonadati</taxon>
        <taxon>Pseudomonadota</taxon>
        <taxon>Betaproteobacteria</taxon>
        <taxon>Burkholderiales</taxon>
        <taxon>Burkholderiaceae</taxon>
        <taxon>Paraburkholderia</taxon>
    </lineage>
</organism>
<keyword evidence="3" id="KW-1185">Reference proteome</keyword>